<keyword evidence="8" id="KW-1185">Reference proteome</keyword>
<evidence type="ECO:0000256" key="3">
    <source>
        <dbReference type="SAM" id="Coils"/>
    </source>
</evidence>
<feature type="domain" description="Myb/SANT-like DNA-binding" evidence="6">
    <location>
        <begin position="17"/>
        <end position="104"/>
    </location>
</feature>
<feature type="compositionally biased region" description="Basic and acidic residues" evidence="4">
    <location>
        <begin position="904"/>
        <end position="914"/>
    </location>
</feature>
<feature type="region of interest" description="Disordered" evidence="4">
    <location>
        <begin position="166"/>
        <end position="308"/>
    </location>
</feature>
<keyword evidence="3" id="KW-0175">Coiled coil</keyword>
<evidence type="ECO:0000259" key="5">
    <source>
        <dbReference type="Pfam" id="PF00155"/>
    </source>
</evidence>
<dbReference type="GeneID" id="108942183"/>
<dbReference type="Ensembl" id="ENSSFOT00015069944.1">
    <property type="protein sequence ID" value="ENSSFOP00015049551.1"/>
    <property type="gene ID" value="ENSSFOG00015003410.2"/>
</dbReference>
<feature type="region of interest" description="Disordered" evidence="4">
    <location>
        <begin position="983"/>
        <end position="1003"/>
    </location>
</feature>
<dbReference type="InterPro" id="IPR044822">
    <property type="entry name" value="Myb_DNA-bind_4"/>
</dbReference>
<keyword evidence="2" id="KW-0663">Pyridoxal phosphate</keyword>
<evidence type="ECO:0000313" key="8">
    <source>
        <dbReference type="Proteomes" id="UP000694397"/>
    </source>
</evidence>
<feature type="region of interest" description="Disordered" evidence="4">
    <location>
        <begin position="904"/>
        <end position="967"/>
    </location>
</feature>
<dbReference type="Gene3D" id="3.90.1150.10">
    <property type="entry name" value="Aspartate Aminotransferase, domain 1"/>
    <property type="match status" value="2"/>
</dbReference>
<dbReference type="GO" id="GO:0030170">
    <property type="term" value="F:pyridoxal phosphate binding"/>
    <property type="evidence" value="ECO:0007669"/>
    <property type="project" value="InterPro"/>
</dbReference>
<accession>A0A8C9TCC6</accession>
<dbReference type="RefSeq" id="XP_029108007.1">
    <property type="nucleotide sequence ID" value="XM_029252174.1"/>
</dbReference>
<dbReference type="GeneTree" id="ENSGT00940000164760"/>
<feature type="compositionally biased region" description="Basic residues" evidence="4">
    <location>
        <begin position="289"/>
        <end position="298"/>
    </location>
</feature>
<evidence type="ECO:0000256" key="1">
    <source>
        <dbReference type="ARBA" id="ARBA00007441"/>
    </source>
</evidence>
<reference evidence="7" key="2">
    <citation type="submission" date="2025-08" db="UniProtKB">
        <authorList>
            <consortium name="Ensembl"/>
        </authorList>
    </citation>
    <scope>IDENTIFICATION</scope>
</reference>
<sequence length="1018" mass="112576">MEGPRMDFRGKRYERGSNWSDPEVLELLQLWADESVQLELESCLRNQHVFNRIAEVLRAKGILRTGDQCREKIKKMKLEYRRMKESHRTLRRGRAWKFYEVMDRVLANRPSVSYSSLGGAVIAHQVLQGAGAAASDAFRVHSLPPGGFLFGPAAKQADLLEIKSEDVESEDGLMGCDPPSVSAPPPQLLYHVGSEDDEEGGDEEDDDEEGGENNNEEARGAARLEQGDMGRGQRPPNVGFSPSGASDQNMASSSVTGWSTASGPQAGGEDEGGVGDRRDGGGPGPHGQPRPRKRRRQGRGGGGGCRGRGALDEALARFLGWQREAEERLLALEEARLEREAAAEERRERLEERRAELDRQHELRLFTLFTGVLGASRRGGSADPEAPCCATERLAQSNFLSRRGNGILQHRGILQEGYNLCHEDKYDASANPSGIINMGTSENKLCDDLMSKRVSGAPLGFLRGGGSMEIVNIWVAVIISRTFSIGAASLVTPGRRWCCALDCRVTPGQHLGAPVSQRAFLISSLSFSLSGVQLMQADMLHVEPALLQYPDWKGHRFLREEVARFLSHYCKSPMPLQADNVVVMNGCGSLFSCIAAVLCDPGDGMLIPTPFYGAITEDVQLYSGVRLVHAPLDCQPGDAGGRPFQLRVEKLQEALEEATREGVTVRAVIVLNPHNPLGEIYSPQEVTDVLEFAKRHGLHAIVDEVYMLTVFDPSAEFRSVLGLSRLPDAQRTHVLWGISKDFAAAGMRVGTVYSHNKDLVAALDQMGFLHGVPGPTQHQVARLLRDREWMDRHFLPANLARLRAAHGYVAGELRDLGVPYLHRPAGFFIWADFRKYLPENTFQAEMALWRCFLKHKVLLSCGRAFWCSTPGWFRIVFSEREPSLRLGMERIKKALEEQKRLLRPLPEEHARTETGDFDMDIAGDQGTEESAAEKKASGRGAEQQGQDLGVNPLGPEERRLPDVQSAQPSVKLDALIGTLRQQIRSSDWLEKNTPELSPGEDPELFDVFADLLSRARKQ</sequence>
<dbReference type="GO" id="GO:0008483">
    <property type="term" value="F:transaminase activity"/>
    <property type="evidence" value="ECO:0007669"/>
    <property type="project" value="TreeGrafter"/>
</dbReference>
<dbReference type="InterPro" id="IPR015421">
    <property type="entry name" value="PyrdxlP-dep_Trfase_major"/>
</dbReference>
<feature type="coiled-coil region" evidence="3">
    <location>
        <begin position="325"/>
        <end position="360"/>
    </location>
</feature>
<dbReference type="PANTHER" id="PTHR43795:SF17">
    <property type="entry name" value="1-AMINOCYCLOPROPANE-1-CARBOXYLATE SYNTHASE-LIKE PROTEIN 1"/>
    <property type="match status" value="1"/>
</dbReference>
<dbReference type="Gene3D" id="3.40.640.10">
    <property type="entry name" value="Type I PLP-dependent aspartate aminotransferase-like (Major domain)"/>
    <property type="match status" value="1"/>
</dbReference>
<evidence type="ECO:0000313" key="7">
    <source>
        <dbReference type="Ensembl" id="ENSSFOP00015049551.1"/>
    </source>
</evidence>
<dbReference type="InterPro" id="IPR015422">
    <property type="entry name" value="PyrdxlP-dep_Trfase_small"/>
</dbReference>
<dbReference type="Pfam" id="PF13837">
    <property type="entry name" value="Myb_DNA-bind_4"/>
    <property type="match status" value="1"/>
</dbReference>
<evidence type="ECO:0000256" key="2">
    <source>
        <dbReference type="ARBA" id="ARBA00022898"/>
    </source>
</evidence>
<dbReference type="OrthoDB" id="7042322at2759"/>
<feature type="compositionally biased region" description="Polar residues" evidence="4">
    <location>
        <begin position="243"/>
        <end position="262"/>
    </location>
</feature>
<evidence type="ECO:0000259" key="6">
    <source>
        <dbReference type="Pfam" id="PF13837"/>
    </source>
</evidence>
<proteinExistence type="inferred from homology"/>
<dbReference type="InterPro" id="IPR015424">
    <property type="entry name" value="PyrdxlP-dep_Trfase"/>
</dbReference>
<dbReference type="PANTHER" id="PTHR43795">
    <property type="entry name" value="BIFUNCTIONAL ASPARTATE AMINOTRANSFERASE AND GLUTAMATE/ASPARTATE-PREPHENATE AMINOTRANSFERASE-RELATED"/>
    <property type="match status" value="1"/>
</dbReference>
<dbReference type="SUPFAM" id="SSF53383">
    <property type="entry name" value="PLP-dependent transferases"/>
    <property type="match status" value="1"/>
</dbReference>
<dbReference type="AlphaFoldDB" id="A0A8C9TCC6"/>
<dbReference type="FunFam" id="1.10.10.60:FF:000032">
    <property type="entry name" value="Zinc finger and SCAN domain-containing 20"/>
    <property type="match status" value="1"/>
</dbReference>
<feature type="compositionally biased region" description="Acidic residues" evidence="4">
    <location>
        <begin position="195"/>
        <end position="215"/>
    </location>
</feature>
<protein>
    <submittedName>
        <fullName evidence="7">1-aminocyclopropane-1-carboxylate synthase-like protein 1</fullName>
    </submittedName>
</protein>
<name>A0A8C9TCC6_SCLFO</name>
<reference evidence="7 8" key="1">
    <citation type="submission" date="2019-04" db="EMBL/GenBank/DDBJ databases">
        <authorList>
            <consortium name="Wellcome Sanger Institute Data Sharing"/>
        </authorList>
    </citation>
    <scope>NUCLEOTIDE SEQUENCE [LARGE SCALE GENOMIC DNA]</scope>
</reference>
<reference evidence="7" key="3">
    <citation type="submission" date="2025-09" db="UniProtKB">
        <authorList>
            <consortium name="Ensembl"/>
        </authorList>
    </citation>
    <scope>IDENTIFICATION</scope>
</reference>
<organism evidence="7 8">
    <name type="scientific">Scleropages formosus</name>
    <name type="common">Asian bonytongue</name>
    <name type="synonym">Osteoglossum formosum</name>
    <dbReference type="NCBI Taxonomy" id="113540"/>
    <lineage>
        <taxon>Eukaryota</taxon>
        <taxon>Metazoa</taxon>
        <taxon>Chordata</taxon>
        <taxon>Craniata</taxon>
        <taxon>Vertebrata</taxon>
        <taxon>Euteleostomi</taxon>
        <taxon>Actinopterygii</taxon>
        <taxon>Neopterygii</taxon>
        <taxon>Teleostei</taxon>
        <taxon>Osteoglossocephala</taxon>
        <taxon>Osteoglossomorpha</taxon>
        <taxon>Osteoglossiformes</taxon>
        <taxon>Osteoglossidae</taxon>
        <taxon>Scleropages</taxon>
    </lineage>
</organism>
<dbReference type="GO" id="GO:0006520">
    <property type="term" value="P:amino acid metabolic process"/>
    <property type="evidence" value="ECO:0007669"/>
    <property type="project" value="TreeGrafter"/>
</dbReference>
<dbReference type="Proteomes" id="UP000694397">
    <property type="component" value="Chromosome 5"/>
</dbReference>
<dbReference type="InterPro" id="IPR050478">
    <property type="entry name" value="Ethylene_sulfur-biosynth"/>
</dbReference>
<dbReference type="CDD" id="cd00609">
    <property type="entry name" value="AAT_like"/>
    <property type="match status" value="1"/>
</dbReference>
<comment type="similarity">
    <text evidence="1">Belongs to the class-I pyridoxal-phosphate-dependent aminotransferase family.</text>
</comment>
<dbReference type="PROSITE" id="PS00105">
    <property type="entry name" value="AA_TRANSFER_CLASS_1"/>
    <property type="match status" value="1"/>
</dbReference>
<feature type="compositionally biased region" description="Basic and acidic residues" evidence="4">
    <location>
        <begin position="216"/>
        <end position="228"/>
    </location>
</feature>
<feature type="domain" description="Aminotransferase class I/classII large" evidence="5">
    <location>
        <begin position="543"/>
        <end position="877"/>
    </location>
</feature>
<dbReference type="InterPro" id="IPR004838">
    <property type="entry name" value="NHTrfase_class1_PyrdxlP-BS"/>
</dbReference>
<evidence type="ECO:0000256" key="4">
    <source>
        <dbReference type="SAM" id="MobiDB-lite"/>
    </source>
</evidence>
<gene>
    <name evidence="7" type="primary">accs</name>
</gene>
<dbReference type="Pfam" id="PF00155">
    <property type="entry name" value="Aminotran_1_2"/>
    <property type="match status" value="1"/>
</dbReference>
<dbReference type="InterPro" id="IPR004839">
    <property type="entry name" value="Aminotransferase_I/II_large"/>
</dbReference>
<dbReference type="Gene3D" id="1.10.10.60">
    <property type="entry name" value="Homeodomain-like"/>
    <property type="match status" value="1"/>
</dbReference>